<gene>
    <name evidence="1" type="ORF">GNI_059180</name>
</gene>
<dbReference type="EMBL" id="AFNH02000450">
    <property type="protein sequence ID" value="EZG69203.1"/>
    <property type="molecule type" value="Genomic_DNA"/>
</dbReference>
<dbReference type="VEuPathDB" id="CryptoDB:GNI_059180"/>
<dbReference type="AlphaFoldDB" id="A0A023B8L4"/>
<dbReference type="Proteomes" id="UP000019763">
    <property type="component" value="Unassembled WGS sequence"/>
</dbReference>
<evidence type="ECO:0000313" key="2">
    <source>
        <dbReference type="Proteomes" id="UP000019763"/>
    </source>
</evidence>
<dbReference type="GeneID" id="22912164"/>
<organism evidence="1 2">
    <name type="scientific">Gregarina niphandrodes</name>
    <name type="common">Septate eugregarine</name>
    <dbReference type="NCBI Taxonomy" id="110365"/>
    <lineage>
        <taxon>Eukaryota</taxon>
        <taxon>Sar</taxon>
        <taxon>Alveolata</taxon>
        <taxon>Apicomplexa</taxon>
        <taxon>Conoidasida</taxon>
        <taxon>Gregarinasina</taxon>
        <taxon>Eugregarinorida</taxon>
        <taxon>Gregarinidae</taxon>
        <taxon>Gregarina</taxon>
    </lineage>
</organism>
<keyword evidence="2" id="KW-1185">Reference proteome</keyword>
<protein>
    <submittedName>
        <fullName evidence="1">Uncharacterized protein</fullName>
    </submittedName>
</protein>
<reference evidence="1" key="1">
    <citation type="submission" date="2013-12" db="EMBL/GenBank/DDBJ databases">
        <authorList>
            <person name="Omoto C.K."/>
            <person name="Sibley D."/>
            <person name="Venepally P."/>
            <person name="Hadjithomas M."/>
            <person name="Karamycheva S."/>
            <person name="Brunk B."/>
            <person name="Roos D."/>
            <person name="Caler E."/>
            <person name="Lorenzi H."/>
        </authorList>
    </citation>
    <scope>NUCLEOTIDE SEQUENCE</scope>
</reference>
<evidence type="ECO:0000313" key="1">
    <source>
        <dbReference type="EMBL" id="EZG69203.1"/>
    </source>
</evidence>
<name>A0A023B8L4_GRENI</name>
<dbReference type="RefSeq" id="XP_011134463.1">
    <property type="nucleotide sequence ID" value="XM_011136161.1"/>
</dbReference>
<accession>A0A023B8L4</accession>
<sequence>MSPTPQQPRTEQIDLGHDAHELATNSQEDLAYFNQLKMIAPNVPQDVIAFAIGLPQPPNFAVLGYRQGNLNTQAASIISHEKL</sequence>
<proteinExistence type="predicted"/>
<comment type="caution">
    <text evidence="1">The sequence shown here is derived from an EMBL/GenBank/DDBJ whole genome shotgun (WGS) entry which is preliminary data.</text>
</comment>